<accession>A1ZDS0</accession>
<evidence type="ECO:0000256" key="3">
    <source>
        <dbReference type="ARBA" id="ARBA00023274"/>
    </source>
</evidence>
<dbReference type="PANTHER" id="PTHR13528:SF2">
    <property type="entry name" value="LARGE RIBOSOMAL SUBUNIT PROTEIN BL28M"/>
    <property type="match status" value="1"/>
</dbReference>
<protein>
    <recommendedName>
        <fullName evidence="4 5">Large ribosomal subunit protein bL28</fullName>
    </recommendedName>
</protein>
<evidence type="ECO:0000256" key="1">
    <source>
        <dbReference type="ARBA" id="ARBA00008760"/>
    </source>
</evidence>
<organism evidence="7 8">
    <name type="scientific">Microscilla marina ATCC 23134</name>
    <dbReference type="NCBI Taxonomy" id="313606"/>
    <lineage>
        <taxon>Bacteria</taxon>
        <taxon>Pseudomonadati</taxon>
        <taxon>Bacteroidota</taxon>
        <taxon>Cytophagia</taxon>
        <taxon>Cytophagales</taxon>
        <taxon>Microscillaceae</taxon>
        <taxon>Microscilla</taxon>
    </lineage>
</organism>
<dbReference type="InterPro" id="IPR037147">
    <property type="entry name" value="Ribosomal_bL28_sf"/>
</dbReference>
<dbReference type="EMBL" id="AAWS01000003">
    <property type="protein sequence ID" value="EAY31228.1"/>
    <property type="molecule type" value="Genomic_DNA"/>
</dbReference>
<evidence type="ECO:0000256" key="4">
    <source>
        <dbReference type="ARBA" id="ARBA00035174"/>
    </source>
</evidence>
<dbReference type="FunFam" id="2.30.170.40:FF:000001">
    <property type="entry name" value="50S ribosomal protein L28"/>
    <property type="match status" value="1"/>
</dbReference>
<dbReference type="Gene3D" id="2.30.170.40">
    <property type="entry name" value="Ribosomal protein L28/L24"/>
    <property type="match status" value="1"/>
</dbReference>
<proteinExistence type="inferred from homology"/>
<evidence type="ECO:0000256" key="5">
    <source>
        <dbReference type="HAMAP-Rule" id="MF_00373"/>
    </source>
</evidence>
<dbReference type="SUPFAM" id="SSF143800">
    <property type="entry name" value="L28p-like"/>
    <property type="match status" value="1"/>
</dbReference>
<evidence type="ECO:0000313" key="7">
    <source>
        <dbReference type="EMBL" id="EAY31228.1"/>
    </source>
</evidence>
<dbReference type="HAMAP" id="MF_00373">
    <property type="entry name" value="Ribosomal_bL28"/>
    <property type="match status" value="1"/>
</dbReference>
<feature type="region of interest" description="Disordered" evidence="6">
    <location>
        <begin position="1"/>
        <end position="25"/>
    </location>
</feature>
<dbReference type="InterPro" id="IPR034704">
    <property type="entry name" value="Ribosomal_bL28/bL31-like_sf"/>
</dbReference>
<name>A1ZDS0_MICM2</name>
<dbReference type="OrthoDB" id="9805609at2"/>
<evidence type="ECO:0000256" key="2">
    <source>
        <dbReference type="ARBA" id="ARBA00022980"/>
    </source>
</evidence>
<sequence length="83" mass="9543">MARICEVTGKRTQSGNNVSHANNKTRRKFYPNLQKKRFFLESKGEWITLKVSTQAIRTINKKGIEEVLKEAKAKGLLKKKVLL</sequence>
<dbReference type="AlphaFoldDB" id="A1ZDS0"/>
<evidence type="ECO:0000313" key="8">
    <source>
        <dbReference type="Proteomes" id="UP000004095"/>
    </source>
</evidence>
<dbReference type="GO" id="GO:0005840">
    <property type="term" value="C:ribosome"/>
    <property type="evidence" value="ECO:0007669"/>
    <property type="project" value="UniProtKB-KW"/>
</dbReference>
<dbReference type="RefSeq" id="WP_002693741.1">
    <property type="nucleotide sequence ID" value="NZ_AAWS01000003.1"/>
</dbReference>
<comment type="caution">
    <text evidence="7">The sequence shown here is derived from an EMBL/GenBank/DDBJ whole genome shotgun (WGS) entry which is preliminary data.</text>
</comment>
<dbReference type="eggNOG" id="COG0227">
    <property type="taxonomic scope" value="Bacteria"/>
</dbReference>
<dbReference type="NCBIfam" id="TIGR00009">
    <property type="entry name" value="L28"/>
    <property type="match status" value="1"/>
</dbReference>
<dbReference type="InterPro" id="IPR001383">
    <property type="entry name" value="Ribosomal_bL28_bact-type"/>
</dbReference>
<dbReference type="GO" id="GO:1990904">
    <property type="term" value="C:ribonucleoprotein complex"/>
    <property type="evidence" value="ECO:0007669"/>
    <property type="project" value="UniProtKB-KW"/>
</dbReference>
<dbReference type="InterPro" id="IPR026569">
    <property type="entry name" value="Ribosomal_bL28"/>
</dbReference>
<dbReference type="GO" id="GO:0003735">
    <property type="term" value="F:structural constituent of ribosome"/>
    <property type="evidence" value="ECO:0007669"/>
    <property type="project" value="InterPro"/>
</dbReference>
<evidence type="ECO:0000256" key="6">
    <source>
        <dbReference type="SAM" id="MobiDB-lite"/>
    </source>
</evidence>
<dbReference type="GO" id="GO:0006412">
    <property type="term" value="P:translation"/>
    <property type="evidence" value="ECO:0007669"/>
    <property type="project" value="UniProtKB-UniRule"/>
</dbReference>
<dbReference type="Proteomes" id="UP000004095">
    <property type="component" value="Unassembled WGS sequence"/>
</dbReference>
<dbReference type="PANTHER" id="PTHR13528">
    <property type="entry name" value="39S RIBOSOMAL PROTEIN L28, MITOCHONDRIAL"/>
    <property type="match status" value="1"/>
</dbReference>
<keyword evidence="2 5" id="KW-0689">Ribosomal protein</keyword>
<keyword evidence="3 5" id="KW-0687">Ribonucleoprotein</keyword>
<reference evidence="7 8" key="1">
    <citation type="submission" date="2007-01" db="EMBL/GenBank/DDBJ databases">
        <authorList>
            <person name="Haygood M."/>
            <person name="Podell S."/>
            <person name="Anderson C."/>
            <person name="Hopkinson B."/>
            <person name="Roe K."/>
            <person name="Barbeau K."/>
            <person name="Gaasterland T."/>
            <person name="Ferriera S."/>
            <person name="Johnson J."/>
            <person name="Kravitz S."/>
            <person name="Beeson K."/>
            <person name="Sutton G."/>
            <person name="Rogers Y.-H."/>
            <person name="Friedman R."/>
            <person name="Frazier M."/>
            <person name="Venter J.C."/>
        </authorList>
    </citation>
    <scope>NUCLEOTIDE SEQUENCE [LARGE SCALE GENOMIC DNA]</scope>
    <source>
        <strain evidence="7 8">ATCC 23134</strain>
    </source>
</reference>
<comment type="similarity">
    <text evidence="1 5">Belongs to the bacterial ribosomal protein bL28 family.</text>
</comment>
<feature type="compositionally biased region" description="Polar residues" evidence="6">
    <location>
        <begin position="10"/>
        <end position="22"/>
    </location>
</feature>
<gene>
    <name evidence="5" type="primary">rpmB</name>
    <name evidence="7" type="ORF">M23134_04061</name>
</gene>
<keyword evidence="8" id="KW-1185">Reference proteome</keyword>
<dbReference type="Pfam" id="PF00830">
    <property type="entry name" value="Ribosomal_L28"/>
    <property type="match status" value="1"/>
</dbReference>